<accession>F7NQ84</accession>
<evidence type="ECO:0000256" key="3">
    <source>
        <dbReference type="ARBA" id="ARBA00023014"/>
    </source>
</evidence>
<evidence type="ECO:0000256" key="1">
    <source>
        <dbReference type="ARBA" id="ARBA00022723"/>
    </source>
</evidence>
<comment type="caution">
    <text evidence="5">The sequence shown here is derived from an EMBL/GenBank/DDBJ whole genome shotgun (WGS) entry which is preliminary data.</text>
</comment>
<keyword evidence="6" id="KW-1185">Reference proteome</keyword>
<proteinExistence type="predicted"/>
<feature type="domain" description="4Fe-4S ferredoxin-type" evidence="4">
    <location>
        <begin position="180"/>
        <end position="209"/>
    </location>
</feature>
<dbReference type="RefSeq" id="WP_004099977.1">
    <property type="nucleotide sequence ID" value="NZ_AFGF01000280.1"/>
</dbReference>
<evidence type="ECO:0000313" key="5">
    <source>
        <dbReference type="EMBL" id="EGO61843.1"/>
    </source>
</evidence>
<dbReference type="Proteomes" id="UP000003240">
    <property type="component" value="Unassembled WGS sequence"/>
</dbReference>
<dbReference type="Pfam" id="PF02906">
    <property type="entry name" value="Fe_hyd_lg_C"/>
    <property type="match status" value="1"/>
</dbReference>
<protein>
    <submittedName>
        <fullName evidence="5">Hydrogenase large subunit domain protein</fullName>
    </submittedName>
</protein>
<evidence type="ECO:0000256" key="2">
    <source>
        <dbReference type="ARBA" id="ARBA00023004"/>
    </source>
</evidence>
<keyword evidence="2" id="KW-0408">Iron</keyword>
<dbReference type="eggNOG" id="COG1142">
    <property type="taxonomic scope" value="Bacteria"/>
</dbReference>
<dbReference type="InterPro" id="IPR027631">
    <property type="entry name" value="Mono_FeFe_hydrog"/>
</dbReference>
<dbReference type="STRING" id="1009370.ALO_21424"/>
<dbReference type="PROSITE" id="PS51379">
    <property type="entry name" value="4FE4S_FER_2"/>
    <property type="match status" value="2"/>
</dbReference>
<dbReference type="InterPro" id="IPR017900">
    <property type="entry name" value="4Fe4S_Fe_S_CS"/>
</dbReference>
<dbReference type="AlphaFoldDB" id="F7NQ84"/>
<feature type="domain" description="4Fe-4S ferredoxin-type" evidence="4">
    <location>
        <begin position="134"/>
        <end position="164"/>
    </location>
</feature>
<dbReference type="EMBL" id="AFGF01000280">
    <property type="protein sequence ID" value="EGO61843.1"/>
    <property type="molecule type" value="Genomic_DNA"/>
</dbReference>
<keyword evidence="3" id="KW-0411">Iron-sulfur</keyword>
<dbReference type="InterPro" id="IPR004108">
    <property type="entry name" value="Fe_hydrogenase_lsu_C"/>
</dbReference>
<dbReference type="Gene3D" id="3.30.70.20">
    <property type="match status" value="2"/>
</dbReference>
<organism evidence="5 6">
    <name type="scientific">Acetonema longum DSM 6540</name>
    <dbReference type="NCBI Taxonomy" id="1009370"/>
    <lineage>
        <taxon>Bacteria</taxon>
        <taxon>Bacillati</taxon>
        <taxon>Bacillota</taxon>
        <taxon>Negativicutes</taxon>
        <taxon>Acetonemataceae</taxon>
        <taxon>Acetonema</taxon>
    </lineage>
</organism>
<evidence type="ECO:0000313" key="6">
    <source>
        <dbReference type="Proteomes" id="UP000003240"/>
    </source>
</evidence>
<dbReference type="InterPro" id="IPR009016">
    <property type="entry name" value="Fe_hydrogenase"/>
</dbReference>
<dbReference type="SUPFAM" id="SSF53920">
    <property type="entry name" value="Fe-only hydrogenase"/>
    <property type="match status" value="1"/>
</dbReference>
<dbReference type="NCBIfam" id="TIGR04105">
    <property type="entry name" value="FeFe_hydrog_B1"/>
    <property type="match status" value="1"/>
</dbReference>
<gene>
    <name evidence="5" type="ORF">ALO_21424</name>
</gene>
<dbReference type="InterPro" id="IPR017896">
    <property type="entry name" value="4Fe4S_Fe-S-bd"/>
</dbReference>
<evidence type="ECO:0000259" key="4">
    <source>
        <dbReference type="PROSITE" id="PS51379"/>
    </source>
</evidence>
<reference evidence="5 6" key="1">
    <citation type="journal article" date="2011" name="EMBO J.">
        <title>Structural diversity of bacterial flagellar motors.</title>
        <authorList>
            <person name="Chen S."/>
            <person name="Beeby M."/>
            <person name="Murphy G.E."/>
            <person name="Leadbetter J.R."/>
            <person name="Hendrixson D.R."/>
            <person name="Briegel A."/>
            <person name="Li Z."/>
            <person name="Shi J."/>
            <person name="Tocheva E.I."/>
            <person name="Muller A."/>
            <person name="Dobro M.J."/>
            <person name="Jensen G.J."/>
        </authorList>
    </citation>
    <scope>NUCLEOTIDE SEQUENCE [LARGE SCALE GENOMIC DNA]</scope>
    <source>
        <strain evidence="5 6">DSM 6540</strain>
    </source>
</reference>
<dbReference type="OrthoDB" id="9798098at2"/>
<dbReference type="PROSITE" id="PS00198">
    <property type="entry name" value="4FE4S_FER_1"/>
    <property type="match status" value="1"/>
</dbReference>
<dbReference type="Gene3D" id="3.40.950.10">
    <property type="entry name" value="Fe-only Hydrogenase (Larger Subunit), Chain L, domain 3"/>
    <property type="match status" value="1"/>
</dbReference>
<dbReference type="PANTHER" id="PTHR11615">
    <property type="entry name" value="NITRATE, FORMATE, IRON DEHYDROGENASE"/>
    <property type="match status" value="1"/>
</dbReference>
<sequence>MSQVTEVIKIQRKVWAEITRMTLAGELEANVDEILRTVVTENGPRYRCCVHKERAVLRDRINMALSQPIASDIQVSAGRSLEGHMEEGPLVRVLPEACDRCPIDKFMVTDACRNCLAHNCINSCPKKAIMVVQNRAYIDKTQCVECGMCKKSCSYGAIIEISRPCERACDLKAISAAADRRAAIDYGKCVQCGSCKVACPFGAISDRSFIVQVIQAIKAQKPVYAIIAPAFIGQFGLKVRPGQVTSALLQFGFEAVREVALGADIVTLEETKEFVAAVPAKKKYLTTSCCPAFVTMIEKHLPDSLTHVSTTVSPMIATAKMIKQENPSAVVVFLGPCIAKKAEGWQNRDMVDYVLTFEEMAAMLDGAGINIAETEEREYQVSASRDGYMFARTGGVMQAVADTAAQLAPDVSLKPYRCEGLANCKNVVAQLEKGQIDANFLEGMACIGGCVGGPGTLVDTRVTTRLVDNFAAASARKTAPDNQEAVTVTKQLTHWHKNQ</sequence>
<dbReference type="eggNOG" id="COG4624">
    <property type="taxonomic scope" value="Bacteria"/>
</dbReference>
<dbReference type="GO" id="GO:0046872">
    <property type="term" value="F:metal ion binding"/>
    <property type="evidence" value="ECO:0007669"/>
    <property type="project" value="UniProtKB-KW"/>
</dbReference>
<name>F7NQ84_9FIRM</name>
<dbReference type="InterPro" id="IPR050340">
    <property type="entry name" value="Cytosolic_Fe-S_CAF"/>
</dbReference>
<dbReference type="Pfam" id="PF00037">
    <property type="entry name" value="Fer4"/>
    <property type="match status" value="1"/>
</dbReference>
<dbReference type="SUPFAM" id="SSF54862">
    <property type="entry name" value="4Fe-4S ferredoxins"/>
    <property type="match status" value="1"/>
</dbReference>
<keyword evidence="1" id="KW-0479">Metal-binding</keyword>
<dbReference type="GO" id="GO:0051536">
    <property type="term" value="F:iron-sulfur cluster binding"/>
    <property type="evidence" value="ECO:0007669"/>
    <property type="project" value="UniProtKB-KW"/>
</dbReference>